<proteinExistence type="inferred from homology"/>
<feature type="binding site" evidence="13">
    <location>
        <begin position="281"/>
        <end position="287"/>
    </location>
    <ligand>
        <name>S-adenosyl-L-methionine</name>
        <dbReference type="ChEBI" id="CHEBI:59789"/>
    </ligand>
</feature>
<feature type="domain" description="SAM-dependent MTase RsmB/NOP-type" evidence="14">
    <location>
        <begin position="190"/>
        <end position="462"/>
    </location>
</feature>
<dbReference type="GO" id="GO:0006355">
    <property type="term" value="P:regulation of DNA-templated transcription"/>
    <property type="evidence" value="ECO:0007669"/>
    <property type="project" value="InterPro"/>
</dbReference>
<dbReference type="PATRIC" id="fig|388467.6.peg.3878"/>
<dbReference type="InterPro" id="IPR049560">
    <property type="entry name" value="MeTrfase_RsmB-F_NOP2_cat"/>
</dbReference>
<name>A0A073CLQ5_PLAA1</name>
<dbReference type="PANTHER" id="PTHR22807:SF53">
    <property type="entry name" value="RIBOSOMAL RNA SMALL SUBUNIT METHYLTRANSFERASE B-RELATED"/>
    <property type="match status" value="1"/>
</dbReference>
<dbReference type="PROSITE" id="PS51686">
    <property type="entry name" value="SAM_MT_RSMB_NOP"/>
    <property type="match status" value="1"/>
</dbReference>
<keyword evidence="9 13" id="KW-0694">RNA-binding</keyword>
<comment type="similarity">
    <text evidence="13">Belongs to the class I-like SAM-binding methyltransferase superfamily. RsmB/NOP family.</text>
</comment>
<dbReference type="InterPro" id="IPR054728">
    <property type="entry name" value="RsmB-like_ferredoxin"/>
</dbReference>
<dbReference type="PANTHER" id="PTHR22807">
    <property type="entry name" value="NOP2 YEAST -RELATED NOL1/NOP2/FMU SUN DOMAIN-CONTAINING"/>
    <property type="match status" value="1"/>
</dbReference>
<feature type="active site" description="Nucleophile" evidence="13">
    <location>
        <position position="402"/>
    </location>
</feature>
<evidence type="ECO:0000256" key="8">
    <source>
        <dbReference type="ARBA" id="ARBA00022691"/>
    </source>
</evidence>
<dbReference type="CDD" id="cd02440">
    <property type="entry name" value="AdoMet_MTases"/>
    <property type="match status" value="1"/>
</dbReference>
<dbReference type="GO" id="GO:0008649">
    <property type="term" value="F:rRNA methyltransferase activity"/>
    <property type="evidence" value="ECO:0007669"/>
    <property type="project" value="InterPro"/>
</dbReference>
<keyword evidence="8 13" id="KW-0949">S-adenosyl-L-methionine</keyword>
<evidence type="ECO:0000256" key="10">
    <source>
        <dbReference type="ARBA" id="ARBA00030399"/>
    </source>
</evidence>
<evidence type="ECO:0000256" key="13">
    <source>
        <dbReference type="PROSITE-ProRule" id="PRU01023"/>
    </source>
</evidence>
<comment type="function">
    <text evidence="1">Specifically methylates the cytosine at position 967 (m5C967) of 16S rRNA.</text>
</comment>
<accession>A0A073CLQ5</accession>
<dbReference type="Pfam" id="PF22458">
    <property type="entry name" value="RsmF-B_ferredox"/>
    <property type="match status" value="1"/>
</dbReference>
<comment type="subcellular location">
    <subcellularLocation>
        <location evidence="2">Cytoplasm</location>
    </subcellularLocation>
</comment>
<comment type="catalytic activity">
    <reaction evidence="12">
        <text>cytidine(967) in 16S rRNA + S-adenosyl-L-methionine = 5-methylcytidine(967) in 16S rRNA + S-adenosyl-L-homocysteine + H(+)</text>
        <dbReference type="Rhea" id="RHEA:42748"/>
        <dbReference type="Rhea" id="RHEA-COMP:10219"/>
        <dbReference type="Rhea" id="RHEA-COMP:10220"/>
        <dbReference type="ChEBI" id="CHEBI:15378"/>
        <dbReference type="ChEBI" id="CHEBI:57856"/>
        <dbReference type="ChEBI" id="CHEBI:59789"/>
        <dbReference type="ChEBI" id="CHEBI:74483"/>
        <dbReference type="ChEBI" id="CHEBI:82748"/>
        <dbReference type="EC" id="2.1.1.176"/>
    </reaction>
</comment>
<dbReference type="Gene3D" id="1.10.940.10">
    <property type="entry name" value="NusB-like"/>
    <property type="match status" value="1"/>
</dbReference>
<dbReference type="HOGENOM" id="CLU_005316_0_1_3"/>
<dbReference type="EMBL" id="CM002803">
    <property type="protein sequence ID" value="KEI68663.1"/>
    <property type="molecule type" value="Genomic_DNA"/>
</dbReference>
<keyword evidence="7 13" id="KW-0808">Transferase</keyword>
<dbReference type="InterPro" id="IPR035926">
    <property type="entry name" value="NusB-like_sf"/>
</dbReference>
<dbReference type="Pfam" id="PF01029">
    <property type="entry name" value="NusB"/>
    <property type="match status" value="1"/>
</dbReference>
<evidence type="ECO:0000256" key="5">
    <source>
        <dbReference type="ARBA" id="ARBA00022552"/>
    </source>
</evidence>
<protein>
    <recommendedName>
        <fullName evidence="3">16S rRNA (cytosine(967)-C(5))-methyltransferase</fullName>
        <ecNumber evidence="3">2.1.1.176</ecNumber>
    </recommendedName>
    <alternativeName>
        <fullName evidence="10">16S rRNA m5C967 methyltransferase</fullName>
    </alternativeName>
    <alternativeName>
        <fullName evidence="11">rRNA (cytosine-C(5)-)-methyltransferase RsmB</fullName>
    </alternativeName>
</protein>
<dbReference type="AlphaFoldDB" id="A0A073CLQ5"/>
<keyword evidence="4" id="KW-0963">Cytoplasm</keyword>
<evidence type="ECO:0000256" key="12">
    <source>
        <dbReference type="ARBA" id="ARBA00047283"/>
    </source>
</evidence>
<dbReference type="eggNOG" id="COG0144">
    <property type="taxonomic scope" value="Bacteria"/>
</dbReference>
<evidence type="ECO:0000256" key="3">
    <source>
        <dbReference type="ARBA" id="ARBA00012140"/>
    </source>
</evidence>
<organism evidence="15 16">
    <name type="scientific">Planktothrix agardhii (strain NIVA-CYA 126/8)</name>
    <dbReference type="NCBI Taxonomy" id="388467"/>
    <lineage>
        <taxon>Bacteria</taxon>
        <taxon>Bacillati</taxon>
        <taxon>Cyanobacteriota</taxon>
        <taxon>Cyanophyceae</taxon>
        <taxon>Oscillatoriophycideae</taxon>
        <taxon>Oscillatoriales</taxon>
        <taxon>Microcoleaceae</taxon>
        <taxon>Planktothrix</taxon>
    </lineage>
</organism>
<gene>
    <name evidence="15" type="ORF">A19Y_3936</name>
</gene>
<dbReference type="Proteomes" id="UP000027395">
    <property type="component" value="Chromosome"/>
</dbReference>
<feature type="binding site" evidence="13">
    <location>
        <position position="332"/>
    </location>
    <ligand>
        <name>S-adenosyl-L-methionine</name>
        <dbReference type="ChEBI" id="CHEBI:59789"/>
    </ligand>
</feature>
<evidence type="ECO:0000256" key="9">
    <source>
        <dbReference type="ARBA" id="ARBA00022884"/>
    </source>
</evidence>
<dbReference type="PRINTS" id="PR02008">
    <property type="entry name" value="RCMTFAMILY"/>
</dbReference>
<dbReference type="InterPro" id="IPR004573">
    <property type="entry name" value="rRNA_ssu_MeTfrase_B"/>
</dbReference>
<evidence type="ECO:0000256" key="2">
    <source>
        <dbReference type="ARBA" id="ARBA00004496"/>
    </source>
</evidence>
<feature type="binding site" evidence="13">
    <location>
        <position position="305"/>
    </location>
    <ligand>
        <name>S-adenosyl-L-methionine</name>
        <dbReference type="ChEBI" id="CHEBI:59789"/>
    </ligand>
</feature>
<keyword evidence="5" id="KW-0698">rRNA processing</keyword>
<dbReference type="NCBIfam" id="NF011493">
    <property type="entry name" value="PRK14901.1"/>
    <property type="match status" value="1"/>
</dbReference>
<dbReference type="InterPro" id="IPR023267">
    <property type="entry name" value="RCMT"/>
</dbReference>
<evidence type="ECO:0000256" key="4">
    <source>
        <dbReference type="ARBA" id="ARBA00022490"/>
    </source>
</evidence>
<dbReference type="Gene3D" id="3.30.70.1170">
    <property type="entry name" value="Sun protein, domain 3"/>
    <property type="match status" value="1"/>
</dbReference>
<dbReference type="FunFam" id="3.40.50.150:FF:000257">
    <property type="entry name" value="16S rRNA methyltransferase"/>
    <property type="match status" value="1"/>
</dbReference>
<evidence type="ECO:0000256" key="11">
    <source>
        <dbReference type="ARBA" id="ARBA00031088"/>
    </source>
</evidence>
<evidence type="ECO:0000313" key="16">
    <source>
        <dbReference type="Proteomes" id="UP000027395"/>
    </source>
</evidence>
<dbReference type="GO" id="GO:0003723">
    <property type="term" value="F:RNA binding"/>
    <property type="evidence" value="ECO:0007669"/>
    <property type="project" value="UniProtKB-UniRule"/>
</dbReference>
<dbReference type="eggNOG" id="COG0781">
    <property type="taxonomic scope" value="Bacteria"/>
</dbReference>
<dbReference type="SUPFAM" id="SSF53335">
    <property type="entry name" value="S-adenosyl-L-methionine-dependent methyltransferases"/>
    <property type="match status" value="1"/>
</dbReference>
<keyword evidence="6 13" id="KW-0489">Methyltransferase</keyword>
<keyword evidence="16" id="KW-1185">Reference proteome</keyword>
<dbReference type="STRING" id="388467.A19Y_3936"/>
<evidence type="ECO:0000256" key="6">
    <source>
        <dbReference type="ARBA" id="ARBA00022603"/>
    </source>
</evidence>
<evidence type="ECO:0000256" key="7">
    <source>
        <dbReference type="ARBA" id="ARBA00022679"/>
    </source>
</evidence>
<sequence>MNFIITVNNNPRQVAFLALRDINRRGGLADVVLDQWLRESDLSDINRRLTTELVYGCVRRRRSLDSLIDYLAPKKSHQQHPDIRTILHLGFYQICYLNQVPNSAAVDTSVELVKQNGLTHFSGFVNGILRHYIRESEKCPVETSDSFNSVFTPFKLPQNPIEKLGIIYSFPDWLIQFWLDTLGLAETEQLCNWFNQSPTIDLRINPLQTTLETVESEFQSRGISVNRISGLPLGLRLTGSIGSIKDLPGYNQGWWSIQDGSAQWVSYLLDPQPGETIIDACAAPGGKTTHIAELIQDQGQVLGFDSIKSRLKKIKQNLTRLKLNSIQIKAGDARKLDGCFEIADRLLLDAPCSGLGTLHRRADGRWKHDLKNIQDLSQLQLELLETTQNWVNPGGCLVYATCTLHPQENETIIQNFLSQHSNWKIQTPPESFCLTTEPEGWIKIWPHRQNMDGFFMVKLIKDLT</sequence>
<dbReference type="Pfam" id="PF01189">
    <property type="entry name" value="Methyltr_RsmB-F"/>
    <property type="match status" value="1"/>
</dbReference>
<reference evidence="15 16" key="1">
    <citation type="journal article" date="2014" name="Appl. Environ. Microbiol.">
        <title>Elucidation of insertion elements encoded on plasmids and in vitro construction of shuttle vectors from the toxic cyanobacterium Planktothrix.</title>
        <authorList>
            <person name="Christiansen G."/>
            <person name="Goesmann A."/>
            <person name="Kurmayer R."/>
        </authorList>
    </citation>
    <scope>NUCLEOTIDE SEQUENCE [LARGE SCALE GENOMIC DNA]</scope>
    <source>
        <strain evidence="15 16">NIVA-CYA 126/8</strain>
    </source>
</reference>
<dbReference type="GO" id="GO:0005737">
    <property type="term" value="C:cytoplasm"/>
    <property type="evidence" value="ECO:0007669"/>
    <property type="project" value="UniProtKB-SubCell"/>
</dbReference>
<dbReference type="NCBIfam" id="TIGR00563">
    <property type="entry name" value="rsmB"/>
    <property type="match status" value="1"/>
</dbReference>
<evidence type="ECO:0000313" key="15">
    <source>
        <dbReference type="EMBL" id="KEI68663.1"/>
    </source>
</evidence>
<evidence type="ECO:0000259" key="14">
    <source>
        <dbReference type="PROSITE" id="PS51686"/>
    </source>
</evidence>
<dbReference type="EC" id="2.1.1.176" evidence="3"/>
<dbReference type="InterPro" id="IPR001678">
    <property type="entry name" value="MeTrfase_RsmB-F_NOP2_dom"/>
</dbReference>
<dbReference type="NCBIfam" id="NF011494">
    <property type="entry name" value="PRK14902.1"/>
    <property type="match status" value="1"/>
</dbReference>
<evidence type="ECO:0000256" key="1">
    <source>
        <dbReference type="ARBA" id="ARBA00002724"/>
    </source>
</evidence>
<dbReference type="InterPro" id="IPR006027">
    <property type="entry name" value="NusB_RsmB_TIM44"/>
</dbReference>
<dbReference type="Gene3D" id="3.40.50.150">
    <property type="entry name" value="Vaccinia Virus protein VP39"/>
    <property type="match status" value="1"/>
</dbReference>
<dbReference type="SUPFAM" id="SSF48013">
    <property type="entry name" value="NusB-like"/>
    <property type="match status" value="1"/>
</dbReference>
<feature type="binding site" evidence="13">
    <location>
        <position position="349"/>
    </location>
    <ligand>
        <name>S-adenosyl-L-methionine</name>
        <dbReference type="ChEBI" id="CHEBI:59789"/>
    </ligand>
</feature>
<dbReference type="InterPro" id="IPR029063">
    <property type="entry name" value="SAM-dependent_MTases_sf"/>
</dbReference>